<comment type="similarity">
    <text evidence="2">Belongs to the nucleotide-sugar transporter family. UDP-galactose:UMP antiporter (TC 2.A.7.11) subfamily.</text>
</comment>
<dbReference type="InterPro" id="IPR013657">
    <property type="entry name" value="SCL35B1-4/HUT1"/>
</dbReference>
<feature type="transmembrane region" description="Helical" evidence="8">
    <location>
        <begin position="279"/>
        <end position="297"/>
    </location>
</feature>
<name>A9TDZ8_PHYPA</name>
<evidence type="ECO:0000313" key="9">
    <source>
        <dbReference type="EMBL" id="PNR38872.1"/>
    </source>
</evidence>
<comment type="subcellular location">
    <subcellularLocation>
        <location evidence="1">Membrane</location>
        <topology evidence="1">Multi-pass membrane protein</topology>
    </subcellularLocation>
</comment>
<keyword evidence="5 8" id="KW-0812">Transmembrane</keyword>
<dbReference type="RefSeq" id="XP_024396869.1">
    <property type="nucleotide sequence ID" value="XM_024541101.2"/>
</dbReference>
<proteinExistence type="inferred from homology"/>
<feature type="transmembrane region" description="Helical" evidence="8">
    <location>
        <begin position="221"/>
        <end position="240"/>
    </location>
</feature>
<feature type="transmembrane region" description="Helical" evidence="8">
    <location>
        <begin position="97"/>
        <end position="114"/>
    </location>
</feature>
<keyword evidence="6 8" id="KW-1133">Transmembrane helix</keyword>
<keyword evidence="3" id="KW-0813">Transport</keyword>
<dbReference type="Proteomes" id="UP000006727">
    <property type="component" value="Chromosome 15"/>
</dbReference>
<feature type="transmembrane region" description="Helical" evidence="8">
    <location>
        <begin position="252"/>
        <end position="272"/>
    </location>
</feature>
<dbReference type="GO" id="GO:0046964">
    <property type="term" value="F:3'-phosphoadenosine 5'-phosphosulfate transmembrane transporter activity"/>
    <property type="evidence" value="ECO:0000318"/>
    <property type="project" value="GO_Central"/>
</dbReference>
<dbReference type="EnsemblPlants" id="Pp3c15_1070V3.2">
    <property type="protein sequence ID" value="Pp3c15_1070V3.2"/>
    <property type="gene ID" value="Pp3c15_1070"/>
</dbReference>
<dbReference type="AlphaFoldDB" id="A9TDZ8"/>
<organism evidence="9">
    <name type="scientific">Physcomitrium patens</name>
    <name type="common">Spreading-leaved earth moss</name>
    <name type="synonym">Physcomitrella patens</name>
    <dbReference type="NCBI Taxonomy" id="3218"/>
    <lineage>
        <taxon>Eukaryota</taxon>
        <taxon>Viridiplantae</taxon>
        <taxon>Streptophyta</taxon>
        <taxon>Embryophyta</taxon>
        <taxon>Bryophyta</taxon>
        <taxon>Bryophytina</taxon>
        <taxon>Bryopsida</taxon>
        <taxon>Funariidae</taxon>
        <taxon>Funariales</taxon>
        <taxon>Funariaceae</taxon>
        <taxon>Physcomitrium</taxon>
    </lineage>
</organism>
<evidence type="ECO:0000256" key="7">
    <source>
        <dbReference type="ARBA" id="ARBA00023136"/>
    </source>
</evidence>
<dbReference type="GeneID" id="112292529"/>
<dbReference type="PANTHER" id="PTHR10778:SF13">
    <property type="entry name" value="ADENOSINE 3'-PHOSPHO 5'-PHOSPHOSULFATE TRANSPORTER 1"/>
    <property type="match status" value="1"/>
</dbReference>
<feature type="transmembrane region" description="Helical" evidence="8">
    <location>
        <begin position="183"/>
        <end position="201"/>
    </location>
</feature>
<keyword evidence="7 8" id="KW-0472">Membrane</keyword>
<dbReference type="GO" id="GO:0015297">
    <property type="term" value="F:antiporter activity"/>
    <property type="evidence" value="ECO:0007669"/>
    <property type="project" value="UniProtKB-KW"/>
</dbReference>
<feature type="transmembrane region" description="Helical" evidence="8">
    <location>
        <begin position="309"/>
        <end position="329"/>
    </location>
</feature>
<reference evidence="9 11" key="1">
    <citation type="journal article" date="2008" name="Science">
        <title>The Physcomitrella genome reveals evolutionary insights into the conquest of land by plants.</title>
        <authorList>
            <person name="Rensing S."/>
            <person name="Lang D."/>
            <person name="Zimmer A."/>
            <person name="Terry A."/>
            <person name="Salamov A."/>
            <person name="Shapiro H."/>
            <person name="Nishiyama T."/>
            <person name="Perroud P.-F."/>
            <person name="Lindquist E."/>
            <person name="Kamisugi Y."/>
            <person name="Tanahashi T."/>
            <person name="Sakakibara K."/>
            <person name="Fujita T."/>
            <person name="Oishi K."/>
            <person name="Shin-I T."/>
            <person name="Kuroki Y."/>
            <person name="Toyoda A."/>
            <person name="Suzuki Y."/>
            <person name="Hashimoto A."/>
            <person name="Yamaguchi K."/>
            <person name="Sugano A."/>
            <person name="Kohara Y."/>
            <person name="Fujiyama A."/>
            <person name="Anterola A."/>
            <person name="Aoki S."/>
            <person name="Ashton N."/>
            <person name="Barbazuk W.B."/>
            <person name="Barker E."/>
            <person name="Bennetzen J."/>
            <person name="Bezanilla M."/>
            <person name="Blankenship R."/>
            <person name="Cho S.H."/>
            <person name="Dutcher S."/>
            <person name="Estelle M."/>
            <person name="Fawcett J.A."/>
            <person name="Gundlach H."/>
            <person name="Hanada K."/>
            <person name="Heyl A."/>
            <person name="Hicks K.A."/>
            <person name="Hugh J."/>
            <person name="Lohr M."/>
            <person name="Mayer K."/>
            <person name="Melkozernov A."/>
            <person name="Murata T."/>
            <person name="Nelson D."/>
            <person name="Pils B."/>
            <person name="Prigge M."/>
            <person name="Reiss B."/>
            <person name="Renner T."/>
            <person name="Rombauts S."/>
            <person name="Rushton P."/>
            <person name="Sanderfoot A."/>
            <person name="Schween G."/>
            <person name="Shiu S.-H."/>
            <person name="Stueber K."/>
            <person name="Theodoulou F.L."/>
            <person name="Tu H."/>
            <person name="Van de Peer Y."/>
            <person name="Verrier P.J."/>
            <person name="Waters E."/>
            <person name="Wood A."/>
            <person name="Yang L."/>
            <person name="Cove D."/>
            <person name="Cuming A."/>
            <person name="Hasebe M."/>
            <person name="Lucas S."/>
            <person name="Mishler D.B."/>
            <person name="Reski R."/>
            <person name="Grigoriev I."/>
            <person name="Quatrano R.S."/>
            <person name="Boore J.L."/>
        </authorList>
    </citation>
    <scope>NUCLEOTIDE SEQUENCE [LARGE SCALE GENOMIC DNA]</scope>
    <source>
        <strain evidence="10 11">cv. Gransden 2004</strain>
    </source>
</reference>
<accession>A9TDZ8</accession>
<feature type="transmembrane region" description="Helical" evidence="8">
    <location>
        <begin position="153"/>
        <end position="171"/>
    </location>
</feature>
<dbReference type="GO" id="GO:0055085">
    <property type="term" value="P:transmembrane transport"/>
    <property type="evidence" value="ECO:0000318"/>
    <property type="project" value="GO_Central"/>
</dbReference>
<protein>
    <submittedName>
        <fullName evidence="9 10">Uncharacterized protein</fullName>
    </submittedName>
</protein>
<feature type="transmembrane region" description="Helical" evidence="8">
    <location>
        <begin position="65"/>
        <end position="85"/>
    </location>
</feature>
<dbReference type="HOGENOM" id="CLU_770287_0_0_1"/>
<reference evidence="10" key="3">
    <citation type="submission" date="2020-12" db="UniProtKB">
        <authorList>
            <consortium name="EnsemblPlants"/>
        </authorList>
    </citation>
    <scope>IDENTIFICATION</scope>
</reference>
<evidence type="ECO:0000256" key="8">
    <source>
        <dbReference type="SAM" id="Phobius"/>
    </source>
</evidence>
<evidence type="ECO:0000256" key="5">
    <source>
        <dbReference type="ARBA" id="ARBA00022692"/>
    </source>
</evidence>
<sequence length="360" mass="40206">MALGFSDAGWFHDCMILWLQKEPVKLSLAALAIAFIKISITSLTPVLAAAQSYEDNHVNFTQYGAFSKLCGSSATCAVAGVLLLVQGKKYFTMRASLHAYAVIATAAAIAVTAENQLSLVGEEWSLTWQCLIVVIVMGLQMAMMDIEFSRRDWLVSGLFICGCFVSALPWLPSKTINAIAPWYLAFGGIFAAVVYLGMEGLNQTYQDKLFRKLDTAITEQVFFISLFATVIRIIGFLWEFRCLEAISFHAKHPFSFASVLLLSFMGVVMTFLMSYMLRLCGALICVMIHQIMVNILAGKSQELNFVNNVFKWIGIIFMLGMLGTTMSMMQHNHQKCDKIQLTDEEMDEFEVEDESLLQDV</sequence>
<dbReference type="KEGG" id="ppp:112292529"/>
<dbReference type="EnsemblPlants" id="Pp3c15_1070V3.1">
    <property type="protein sequence ID" value="Pp3c15_1070V3.1"/>
    <property type="gene ID" value="Pp3c15_1070"/>
</dbReference>
<keyword evidence="11" id="KW-1185">Reference proteome</keyword>
<gene>
    <name evidence="10" type="primary">LOC112292529</name>
    <name evidence="9" type="ORF">PHYPA_019150</name>
</gene>
<evidence type="ECO:0000256" key="3">
    <source>
        <dbReference type="ARBA" id="ARBA00022448"/>
    </source>
</evidence>
<keyword evidence="4" id="KW-0050">Antiport</keyword>
<dbReference type="OrthoDB" id="10388293at2759"/>
<evidence type="ECO:0000256" key="2">
    <source>
        <dbReference type="ARBA" id="ARBA00008349"/>
    </source>
</evidence>
<evidence type="ECO:0000313" key="10">
    <source>
        <dbReference type="EnsemblPlants" id="Pp3c15_1070V3.1"/>
    </source>
</evidence>
<evidence type="ECO:0000256" key="4">
    <source>
        <dbReference type="ARBA" id="ARBA00022449"/>
    </source>
</evidence>
<reference evidence="9 11" key="2">
    <citation type="journal article" date="2018" name="Plant J.">
        <title>The Physcomitrella patens chromosome-scale assembly reveals moss genome structure and evolution.</title>
        <authorList>
            <person name="Lang D."/>
            <person name="Ullrich K.K."/>
            <person name="Murat F."/>
            <person name="Fuchs J."/>
            <person name="Jenkins J."/>
            <person name="Haas F.B."/>
            <person name="Piednoel M."/>
            <person name="Gundlach H."/>
            <person name="Van Bel M."/>
            <person name="Meyberg R."/>
            <person name="Vives C."/>
            <person name="Morata J."/>
            <person name="Symeonidi A."/>
            <person name="Hiss M."/>
            <person name="Muchero W."/>
            <person name="Kamisugi Y."/>
            <person name="Saleh O."/>
            <person name="Blanc G."/>
            <person name="Decker E.L."/>
            <person name="van Gessel N."/>
            <person name="Grimwood J."/>
            <person name="Hayes R.D."/>
            <person name="Graham S.W."/>
            <person name="Gunter L.E."/>
            <person name="McDaniel S.F."/>
            <person name="Hoernstein S.N.W."/>
            <person name="Larsson A."/>
            <person name="Li F.W."/>
            <person name="Perroud P.F."/>
            <person name="Phillips J."/>
            <person name="Ranjan P."/>
            <person name="Rokshar D.S."/>
            <person name="Rothfels C.J."/>
            <person name="Schneider L."/>
            <person name="Shu S."/>
            <person name="Stevenson D.W."/>
            <person name="Thummler F."/>
            <person name="Tillich M."/>
            <person name="Villarreal Aguilar J.C."/>
            <person name="Widiez T."/>
            <person name="Wong G.K."/>
            <person name="Wymore A."/>
            <person name="Zhang Y."/>
            <person name="Zimmer A.D."/>
            <person name="Quatrano R.S."/>
            <person name="Mayer K.F.X."/>
            <person name="Goodstein D."/>
            <person name="Casacuberta J.M."/>
            <person name="Vandepoele K."/>
            <person name="Reski R."/>
            <person name="Cuming A.C."/>
            <person name="Tuskan G.A."/>
            <person name="Maumus F."/>
            <person name="Salse J."/>
            <person name="Schmutz J."/>
            <person name="Rensing S.A."/>
        </authorList>
    </citation>
    <scope>NUCLEOTIDE SEQUENCE [LARGE SCALE GENOMIC DNA]</scope>
    <source>
        <strain evidence="10 11">cv. Gransden 2004</strain>
    </source>
</reference>
<evidence type="ECO:0000313" key="11">
    <source>
        <dbReference type="Proteomes" id="UP000006727"/>
    </source>
</evidence>
<dbReference type="GO" id="GO:0046963">
    <property type="term" value="P:3'-phosphoadenosine 5'-phosphosulfate transport"/>
    <property type="evidence" value="ECO:0000318"/>
    <property type="project" value="GO_Central"/>
</dbReference>
<dbReference type="eggNOG" id="KOG1581">
    <property type="taxonomic scope" value="Eukaryota"/>
</dbReference>
<feature type="transmembrane region" description="Helical" evidence="8">
    <location>
        <begin position="28"/>
        <end position="53"/>
    </location>
</feature>
<evidence type="ECO:0000256" key="1">
    <source>
        <dbReference type="ARBA" id="ARBA00004141"/>
    </source>
</evidence>
<dbReference type="PANTHER" id="PTHR10778">
    <property type="entry name" value="SOLUTE CARRIER FAMILY 35 MEMBER B"/>
    <property type="match status" value="1"/>
</dbReference>
<dbReference type="GO" id="GO:0005789">
    <property type="term" value="C:endoplasmic reticulum membrane"/>
    <property type="evidence" value="ECO:0000318"/>
    <property type="project" value="GO_Central"/>
</dbReference>
<feature type="transmembrane region" description="Helical" evidence="8">
    <location>
        <begin position="126"/>
        <end position="146"/>
    </location>
</feature>
<dbReference type="PaxDb" id="3218-PP1S211_116V6.1"/>
<dbReference type="GO" id="GO:0000139">
    <property type="term" value="C:Golgi membrane"/>
    <property type="evidence" value="ECO:0000318"/>
    <property type="project" value="GO_Central"/>
</dbReference>
<evidence type="ECO:0000256" key="6">
    <source>
        <dbReference type="ARBA" id="ARBA00022989"/>
    </source>
</evidence>
<dbReference type="Gramene" id="Pp3c15_1070V3.2">
    <property type="protein sequence ID" value="Pp3c15_1070V3.2"/>
    <property type="gene ID" value="Pp3c15_1070"/>
</dbReference>
<dbReference type="EMBL" id="ABEU02000015">
    <property type="protein sequence ID" value="PNR38872.1"/>
    <property type="molecule type" value="Genomic_DNA"/>
</dbReference>
<dbReference type="Gramene" id="Pp3c15_1070V3.1">
    <property type="protein sequence ID" value="Pp3c15_1070V3.1"/>
    <property type="gene ID" value="Pp3c15_1070"/>
</dbReference>